<evidence type="ECO:0000256" key="3">
    <source>
        <dbReference type="ARBA" id="ARBA00022519"/>
    </source>
</evidence>
<comment type="similarity">
    <text evidence="7">Belongs to the ThrE exporter (TC 2.A.79) family.</text>
</comment>
<feature type="domain" description="Threonine/Serine exporter ThrE" evidence="9">
    <location>
        <begin position="6"/>
        <end position="133"/>
    </location>
</feature>
<reference evidence="10 11" key="1">
    <citation type="submission" date="2022-03" db="EMBL/GenBank/DDBJ databases">
        <title>Novel taxa within the pig intestine.</title>
        <authorList>
            <person name="Wylensek D."/>
            <person name="Bishof K."/>
            <person name="Afrizal A."/>
            <person name="Clavel T."/>
        </authorList>
    </citation>
    <scope>NUCLEOTIDE SEQUENCE [LARGE SCALE GENOMIC DNA]</scope>
    <source>
        <strain evidence="10 11">Cla-KB-P134</strain>
    </source>
</reference>
<feature type="transmembrane region" description="Helical" evidence="8">
    <location>
        <begin position="80"/>
        <end position="104"/>
    </location>
</feature>
<feature type="transmembrane region" description="Helical" evidence="8">
    <location>
        <begin position="28"/>
        <end position="46"/>
    </location>
</feature>
<feature type="transmembrane region" description="Helical" evidence="8">
    <location>
        <begin position="53"/>
        <end position="74"/>
    </location>
</feature>
<organism evidence="10 11">
    <name type="scientific">Absicoccus intestinalis</name>
    <dbReference type="NCBI Taxonomy" id="2926319"/>
    <lineage>
        <taxon>Bacteria</taxon>
        <taxon>Bacillati</taxon>
        <taxon>Bacillota</taxon>
        <taxon>Erysipelotrichia</taxon>
        <taxon>Erysipelotrichales</taxon>
        <taxon>Erysipelotrichaceae</taxon>
        <taxon>Absicoccus</taxon>
    </lineage>
</organism>
<dbReference type="InterPro" id="IPR024528">
    <property type="entry name" value="ThrE_2"/>
</dbReference>
<proteinExistence type="inferred from homology"/>
<evidence type="ECO:0000256" key="7">
    <source>
        <dbReference type="ARBA" id="ARBA00034125"/>
    </source>
</evidence>
<comment type="subcellular location">
    <subcellularLocation>
        <location evidence="1">Cell membrane</location>
        <topology evidence="1">Multi-pass membrane protein</topology>
    </subcellularLocation>
</comment>
<keyword evidence="11" id="KW-1185">Reference proteome</keyword>
<evidence type="ECO:0000256" key="6">
    <source>
        <dbReference type="ARBA" id="ARBA00023136"/>
    </source>
</evidence>
<gene>
    <name evidence="10" type="ORF">MOZ64_11340</name>
</gene>
<evidence type="ECO:0000256" key="8">
    <source>
        <dbReference type="SAM" id="Phobius"/>
    </source>
</evidence>
<dbReference type="Pfam" id="PF12821">
    <property type="entry name" value="ThrE_2"/>
    <property type="match status" value="1"/>
</dbReference>
<evidence type="ECO:0000256" key="5">
    <source>
        <dbReference type="ARBA" id="ARBA00022989"/>
    </source>
</evidence>
<accession>A0ABU4WPD4</accession>
<comment type="caution">
    <text evidence="10">The sequence shown here is derived from an EMBL/GenBank/DDBJ whole genome shotgun (WGS) entry which is preliminary data.</text>
</comment>
<keyword evidence="2" id="KW-1003">Cell membrane</keyword>
<evidence type="ECO:0000313" key="10">
    <source>
        <dbReference type="EMBL" id="MDX8418428.1"/>
    </source>
</evidence>
<protein>
    <submittedName>
        <fullName evidence="10">Threonine/serine exporter family protein</fullName>
    </submittedName>
</protein>
<keyword evidence="3" id="KW-0997">Cell inner membrane</keyword>
<sequence>MENILQLIMAFLGSLGFALMFNTKRDILFPACLGGMLAWLVYLIALKKGCDPFLSGFLASLFTGLYSECMARLYKKPATIFIAIGEIPLIPGSGLYYSIYYLLLQNLERSLYYARYTLLFASCMSAGIILMNIVFSQSMDQIHKMKK</sequence>
<name>A0ABU4WPD4_9FIRM</name>
<dbReference type="RefSeq" id="WP_320326671.1">
    <property type="nucleotide sequence ID" value="NZ_JALBUS010000029.1"/>
</dbReference>
<dbReference type="PANTHER" id="PTHR34390:SF1">
    <property type="entry name" value="SUCCINATE TRANSPORTER SUBUNIT YJJB-RELATED"/>
    <property type="match status" value="1"/>
</dbReference>
<evidence type="ECO:0000256" key="4">
    <source>
        <dbReference type="ARBA" id="ARBA00022692"/>
    </source>
</evidence>
<keyword evidence="4 8" id="KW-0812">Transmembrane</keyword>
<evidence type="ECO:0000313" key="11">
    <source>
        <dbReference type="Proteomes" id="UP001285244"/>
    </source>
</evidence>
<evidence type="ECO:0000259" key="9">
    <source>
        <dbReference type="Pfam" id="PF12821"/>
    </source>
</evidence>
<evidence type="ECO:0000256" key="2">
    <source>
        <dbReference type="ARBA" id="ARBA00022475"/>
    </source>
</evidence>
<dbReference type="EMBL" id="JALBUS010000029">
    <property type="protein sequence ID" value="MDX8418428.1"/>
    <property type="molecule type" value="Genomic_DNA"/>
</dbReference>
<evidence type="ECO:0000256" key="1">
    <source>
        <dbReference type="ARBA" id="ARBA00004651"/>
    </source>
</evidence>
<dbReference type="Proteomes" id="UP001285244">
    <property type="component" value="Unassembled WGS sequence"/>
</dbReference>
<keyword evidence="5 8" id="KW-1133">Transmembrane helix</keyword>
<dbReference type="InterPro" id="IPR050539">
    <property type="entry name" value="ThrE_Dicarb/AminoAcid_Exp"/>
</dbReference>
<keyword evidence="6 8" id="KW-0472">Membrane</keyword>
<dbReference type="PANTHER" id="PTHR34390">
    <property type="entry name" value="UPF0442 PROTEIN YJJB-RELATED"/>
    <property type="match status" value="1"/>
</dbReference>
<feature type="transmembrane region" description="Helical" evidence="8">
    <location>
        <begin position="116"/>
        <end position="135"/>
    </location>
</feature>